<dbReference type="Proteomes" id="UP001283341">
    <property type="component" value="Unassembled WGS sequence"/>
</dbReference>
<proteinExistence type="predicted"/>
<feature type="region of interest" description="Disordered" evidence="1">
    <location>
        <begin position="280"/>
        <end position="371"/>
    </location>
</feature>
<feature type="compositionally biased region" description="Acidic residues" evidence="1">
    <location>
        <begin position="337"/>
        <end position="356"/>
    </location>
</feature>
<protein>
    <submittedName>
        <fullName evidence="2">Uncharacterized protein</fullName>
    </submittedName>
</protein>
<evidence type="ECO:0000313" key="2">
    <source>
        <dbReference type="EMBL" id="KAK3316932.1"/>
    </source>
</evidence>
<feature type="compositionally biased region" description="Basic and acidic residues" evidence="1">
    <location>
        <begin position="357"/>
        <end position="371"/>
    </location>
</feature>
<dbReference type="AlphaFoldDB" id="A0AAE0I2F5"/>
<keyword evidence="3" id="KW-1185">Reference proteome</keyword>
<dbReference type="EMBL" id="JAUEDM010000005">
    <property type="protein sequence ID" value="KAK3316932.1"/>
    <property type="molecule type" value="Genomic_DNA"/>
</dbReference>
<accession>A0AAE0I2F5</accession>
<evidence type="ECO:0000256" key="1">
    <source>
        <dbReference type="SAM" id="MobiDB-lite"/>
    </source>
</evidence>
<reference evidence="2" key="2">
    <citation type="submission" date="2023-06" db="EMBL/GenBank/DDBJ databases">
        <authorList>
            <consortium name="Lawrence Berkeley National Laboratory"/>
            <person name="Haridas S."/>
            <person name="Hensen N."/>
            <person name="Bonometti L."/>
            <person name="Westerberg I."/>
            <person name="Brannstrom I.O."/>
            <person name="Guillou S."/>
            <person name="Cros-Aarteil S."/>
            <person name="Calhoun S."/>
            <person name="Kuo A."/>
            <person name="Mondo S."/>
            <person name="Pangilinan J."/>
            <person name="Riley R."/>
            <person name="Labutti K."/>
            <person name="Andreopoulos B."/>
            <person name="Lipzen A."/>
            <person name="Chen C."/>
            <person name="Yanf M."/>
            <person name="Daum C."/>
            <person name="Ng V."/>
            <person name="Clum A."/>
            <person name="Steindorff A."/>
            <person name="Ohm R."/>
            <person name="Martin F."/>
            <person name="Silar P."/>
            <person name="Natvig D."/>
            <person name="Lalanne C."/>
            <person name="Gautier V."/>
            <person name="Ament-Velasquez S.L."/>
            <person name="Kruys A."/>
            <person name="Hutchinson M.I."/>
            <person name="Powell A.J."/>
            <person name="Barry K."/>
            <person name="Miller A.N."/>
            <person name="Grigoriev I.V."/>
            <person name="Debuchy R."/>
            <person name="Gladieux P."/>
            <person name="Thoren M.H."/>
            <person name="Johannesson H."/>
        </authorList>
    </citation>
    <scope>NUCLEOTIDE SEQUENCE</scope>
    <source>
        <strain evidence="2">CBS 118394</strain>
    </source>
</reference>
<gene>
    <name evidence="2" type="ORF">B0H66DRAFT_593023</name>
</gene>
<name>A0AAE0I2F5_9PEZI</name>
<reference evidence="2" key="1">
    <citation type="journal article" date="2023" name="Mol. Phylogenet. Evol.">
        <title>Genome-scale phylogeny and comparative genomics of the fungal order Sordariales.</title>
        <authorList>
            <person name="Hensen N."/>
            <person name="Bonometti L."/>
            <person name="Westerberg I."/>
            <person name="Brannstrom I.O."/>
            <person name="Guillou S."/>
            <person name="Cros-Aarteil S."/>
            <person name="Calhoun S."/>
            <person name="Haridas S."/>
            <person name="Kuo A."/>
            <person name="Mondo S."/>
            <person name="Pangilinan J."/>
            <person name="Riley R."/>
            <person name="LaButti K."/>
            <person name="Andreopoulos B."/>
            <person name="Lipzen A."/>
            <person name="Chen C."/>
            <person name="Yan M."/>
            <person name="Daum C."/>
            <person name="Ng V."/>
            <person name="Clum A."/>
            <person name="Steindorff A."/>
            <person name="Ohm R.A."/>
            <person name="Martin F."/>
            <person name="Silar P."/>
            <person name="Natvig D.O."/>
            <person name="Lalanne C."/>
            <person name="Gautier V."/>
            <person name="Ament-Velasquez S.L."/>
            <person name="Kruys A."/>
            <person name="Hutchinson M.I."/>
            <person name="Powell A.J."/>
            <person name="Barry K."/>
            <person name="Miller A.N."/>
            <person name="Grigoriev I.V."/>
            <person name="Debuchy R."/>
            <person name="Gladieux P."/>
            <person name="Hiltunen Thoren M."/>
            <person name="Johannesson H."/>
        </authorList>
    </citation>
    <scope>NUCLEOTIDE SEQUENCE</scope>
    <source>
        <strain evidence="2">CBS 118394</strain>
    </source>
</reference>
<comment type="caution">
    <text evidence="2">The sequence shown here is derived from an EMBL/GenBank/DDBJ whole genome shotgun (WGS) entry which is preliminary data.</text>
</comment>
<organism evidence="2 3">
    <name type="scientific">Apodospora peruviana</name>
    <dbReference type="NCBI Taxonomy" id="516989"/>
    <lineage>
        <taxon>Eukaryota</taxon>
        <taxon>Fungi</taxon>
        <taxon>Dikarya</taxon>
        <taxon>Ascomycota</taxon>
        <taxon>Pezizomycotina</taxon>
        <taxon>Sordariomycetes</taxon>
        <taxon>Sordariomycetidae</taxon>
        <taxon>Sordariales</taxon>
        <taxon>Lasiosphaeriaceae</taxon>
        <taxon>Apodospora</taxon>
    </lineage>
</organism>
<sequence length="427" mass="47912">MVSDNDKWKRKIEFINFFLSFKDTEGKEEFAFTQLGRLQYAAGIDGAHWPMTGTGNDEELDDARAKELEWKSTGFVLVARVGTDGHIDGVYAVYNMRPFEPGTWEELTVPDDEYGWLPAPLDEEQDQRVFFSHRLDYSTIRVRPYQLLHQALLEHLDLSIVDEETANSILFSLSHHKGLDASSMLGYAMRYMPKCDVEKAIMESVGGRPTMAFVTLYPLPLPLPPAAERYEIILGCSQPQWGPLKEVWTVTRAARDYRLTNFLPAGEVAFATIRSVYDETPESRSAPSQGGKRPAAQSIGPAKRAKLATIDSEEDDNYEQAAIAHDDDASYSAPIDENNDDDEEYSPDMGEEDDADEDHHFNHGDADENGKIERAATRIGTSNKFLGGSNEHRLALRGSDWNPQQCCYLCTSSGTPAERPSKPVMRQ</sequence>
<evidence type="ECO:0000313" key="3">
    <source>
        <dbReference type="Proteomes" id="UP001283341"/>
    </source>
</evidence>